<dbReference type="Gene3D" id="3.40.50.300">
    <property type="entry name" value="P-loop containing nucleotide triphosphate hydrolases"/>
    <property type="match status" value="1"/>
</dbReference>
<evidence type="ECO:0000256" key="2">
    <source>
        <dbReference type="ARBA" id="ARBA00006269"/>
    </source>
</evidence>
<evidence type="ECO:0000259" key="8">
    <source>
        <dbReference type="Pfam" id="PF13191"/>
    </source>
</evidence>
<feature type="region of interest" description="Disordered" evidence="7">
    <location>
        <begin position="397"/>
        <end position="428"/>
    </location>
</feature>
<evidence type="ECO:0000313" key="11">
    <source>
        <dbReference type="EMBL" id="CAK9262288.1"/>
    </source>
</evidence>
<evidence type="ECO:0000256" key="4">
    <source>
        <dbReference type="ARBA" id="ARBA00022741"/>
    </source>
</evidence>
<evidence type="ECO:0000256" key="7">
    <source>
        <dbReference type="SAM" id="MobiDB-lite"/>
    </source>
</evidence>
<keyword evidence="6" id="KW-0539">Nucleus</keyword>
<feature type="compositionally biased region" description="Basic residues" evidence="7">
    <location>
        <begin position="409"/>
        <end position="419"/>
    </location>
</feature>
<dbReference type="InterPro" id="IPR047088">
    <property type="entry name" value="ORC5_C"/>
</dbReference>
<dbReference type="InterPro" id="IPR027417">
    <property type="entry name" value="P-loop_NTPase"/>
</dbReference>
<name>A0ABP0W8T8_9BRYO</name>
<sequence>MSSLFVELESGLGSSGVLTRSRVTVSPKKPLDAIISDLSDSAALRRRTTSPCREVVAAAEMRSPPFLGRSVKRTLGREEGNIATGGERQCPPSSRWNSQARILKYMTELFPGRTSEIGELLSILGEACDCIPPLLLYGAAATGKTSIVCEIMRVLGRPHAYASCRTCHNPRLLFESILNQLVGHIRSAANNYASVRRCERLPDFIEHLPGACAEAMSCQKSVKKQGISSSKKLQAEKPKEMVYLVIDNVELMRDWSGGMMLLAALFKLSELTRLPYLGLLFISRVGPDGIQACVTSREPLPLYFRDYNDSELAQILLLQQPNAELYASFLSAVLKTFSRACRRVTELSRSLEPLFQIYCEPILRGAAVGPDDQGKRQRYGLLQPHIRPALSQTLIIGGSTPDEQGSAGRRGRRKGHTKKTQFGGRDANELGFQLPMSSKYLLLAAYIASRNAPTLDASLFDSGEGARSGGRRKRKSGTLAVEKKEAEAQKRQLRGPGSFPLERMLAIFRCIVVEHDDRYPNGLSHLLPSETSQQTEEAAAAAGGDLTEELTADVLMQVTTLVSVNLLYKNSTNPLERLTRYCCNIDSELIQKIARSVNFPLSKYLLGG</sequence>
<keyword evidence="4" id="KW-0547">Nucleotide-binding</keyword>
<evidence type="ECO:0008006" key="13">
    <source>
        <dbReference type="Google" id="ProtNLM"/>
    </source>
</evidence>
<feature type="domain" description="Origin recognition complex subunit 5 C-terminal" evidence="9">
    <location>
        <begin position="434"/>
        <end position="605"/>
    </location>
</feature>
<gene>
    <name evidence="11" type="ORF">CSSPJE1EN1_LOCUS7766</name>
</gene>
<dbReference type="InterPro" id="IPR041664">
    <property type="entry name" value="AAA_16"/>
</dbReference>
<protein>
    <recommendedName>
        <fullName evidence="13">Orc1-like AAA ATPase domain-containing protein</fullName>
    </recommendedName>
</protein>
<feature type="compositionally biased region" description="Basic and acidic residues" evidence="7">
    <location>
        <begin position="481"/>
        <end position="490"/>
    </location>
</feature>
<evidence type="ECO:0000256" key="5">
    <source>
        <dbReference type="ARBA" id="ARBA00022840"/>
    </source>
</evidence>
<dbReference type="InterPro" id="IPR020796">
    <property type="entry name" value="ORC5"/>
</dbReference>
<reference evidence="11" key="1">
    <citation type="submission" date="2024-02" db="EMBL/GenBank/DDBJ databases">
        <authorList>
            <consortium name="ELIXIR-Norway"/>
            <consortium name="Elixir Norway"/>
        </authorList>
    </citation>
    <scope>NUCLEOTIDE SEQUENCE</scope>
</reference>
<dbReference type="EMBL" id="OZ020109">
    <property type="protein sequence ID" value="CAK9262288.1"/>
    <property type="molecule type" value="Genomic_DNA"/>
</dbReference>
<dbReference type="PANTHER" id="PTHR12705:SF0">
    <property type="entry name" value="ORIGIN RECOGNITION COMPLEX SUBUNIT 5"/>
    <property type="match status" value="1"/>
</dbReference>
<evidence type="ECO:0000256" key="6">
    <source>
        <dbReference type="ARBA" id="ARBA00023242"/>
    </source>
</evidence>
<dbReference type="PANTHER" id="PTHR12705">
    <property type="entry name" value="ORIGIN RECOGNITION COMPLEX SUBUNIT 5"/>
    <property type="match status" value="1"/>
</dbReference>
<dbReference type="InterPro" id="IPR048866">
    <property type="entry name" value="ORC5_lid"/>
</dbReference>
<proteinExistence type="inferred from homology"/>
<feature type="domain" description="Orc1-like AAA ATPase" evidence="8">
    <location>
        <begin position="110"/>
        <end position="273"/>
    </location>
</feature>
<feature type="domain" description="ORC5 lid" evidence="10">
    <location>
        <begin position="326"/>
        <end position="370"/>
    </location>
</feature>
<evidence type="ECO:0000259" key="10">
    <source>
        <dbReference type="Pfam" id="PF21639"/>
    </source>
</evidence>
<comment type="similarity">
    <text evidence="2">Belongs to the ORC5 family.</text>
</comment>
<accession>A0ABP0W8T8</accession>
<dbReference type="Pfam" id="PF13191">
    <property type="entry name" value="AAA_16"/>
    <property type="match status" value="1"/>
</dbReference>
<dbReference type="Pfam" id="PF14630">
    <property type="entry name" value="ORC5_C"/>
    <property type="match status" value="1"/>
</dbReference>
<dbReference type="SUPFAM" id="SSF52540">
    <property type="entry name" value="P-loop containing nucleoside triphosphate hydrolases"/>
    <property type="match status" value="1"/>
</dbReference>
<dbReference type="Proteomes" id="UP001497444">
    <property type="component" value="Chromosome 14"/>
</dbReference>
<feature type="region of interest" description="Disordered" evidence="7">
    <location>
        <begin position="457"/>
        <end position="494"/>
    </location>
</feature>
<keyword evidence="5" id="KW-0067">ATP-binding</keyword>
<evidence type="ECO:0000313" key="12">
    <source>
        <dbReference type="Proteomes" id="UP001497444"/>
    </source>
</evidence>
<organism evidence="11 12">
    <name type="scientific">Sphagnum jensenii</name>
    <dbReference type="NCBI Taxonomy" id="128206"/>
    <lineage>
        <taxon>Eukaryota</taxon>
        <taxon>Viridiplantae</taxon>
        <taxon>Streptophyta</taxon>
        <taxon>Embryophyta</taxon>
        <taxon>Bryophyta</taxon>
        <taxon>Sphagnophytina</taxon>
        <taxon>Sphagnopsida</taxon>
        <taxon>Sphagnales</taxon>
        <taxon>Sphagnaceae</taxon>
        <taxon>Sphagnum</taxon>
    </lineage>
</organism>
<evidence type="ECO:0000256" key="3">
    <source>
        <dbReference type="ARBA" id="ARBA00022705"/>
    </source>
</evidence>
<evidence type="ECO:0000256" key="1">
    <source>
        <dbReference type="ARBA" id="ARBA00004123"/>
    </source>
</evidence>
<evidence type="ECO:0000259" key="9">
    <source>
        <dbReference type="Pfam" id="PF14630"/>
    </source>
</evidence>
<keyword evidence="12" id="KW-1185">Reference proteome</keyword>
<comment type="subcellular location">
    <subcellularLocation>
        <location evidence="1">Nucleus</location>
    </subcellularLocation>
</comment>
<dbReference type="Pfam" id="PF21639">
    <property type="entry name" value="ORC5_lid"/>
    <property type="match status" value="1"/>
</dbReference>
<keyword evidence="3" id="KW-0235">DNA replication</keyword>